<keyword evidence="2" id="KW-0964">Secreted</keyword>
<organism evidence="5">
    <name type="scientific">Rhipicephalus appendiculatus</name>
    <name type="common">Brown ear tick</name>
    <dbReference type="NCBI Taxonomy" id="34631"/>
    <lineage>
        <taxon>Eukaryota</taxon>
        <taxon>Metazoa</taxon>
        <taxon>Ecdysozoa</taxon>
        <taxon>Arthropoda</taxon>
        <taxon>Chelicerata</taxon>
        <taxon>Arachnida</taxon>
        <taxon>Acari</taxon>
        <taxon>Parasitiformes</taxon>
        <taxon>Ixodida</taxon>
        <taxon>Ixodoidea</taxon>
        <taxon>Ixodidae</taxon>
        <taxon>Rhipicephalinae</taxon>
        <taxon>Rhipicephalus</taxon>
        <taxon>Rhipicephalus</taxon>
    </lineage>
</organism>
<protein>
    <submittedName>
        <fullName evidence="5">8.9 kDa family member</fullName>
    </submittedName>
</protein>
<accession>A0A131YU85</accession>
<keyword evidence="3" id="KW-1133">Transmembrane helix</keyword>
<evidence type="ECO:0000313" key="5">
    <source>
        <dbReference type="EMBL" id="JAP82050.1"/>
    </source>
</evidence>
<dbReference type="GO" id="GO:0005576">
    <property type="term" value="C:extracellular region"/>
    <property type="evidence" value="ECO:0007669"/>
    <property type="project" value="UniProtKB-SubCell"/>
</dbReference>
<feature type="domain" description="Single" evidence="4">
    <location>
        <begin position="47"/>
        <end position="106"/>
    </location>
</feature>
<keyword evidence="3" id="KW-0812">Transmembrane</keyword>
<evidence type="ECO:0000256" key="2">
    <source>
        <dbReference type="ARBA" id="ARBA00022525"/>
    </source>
</evidence>
<feature type="transmembrane region" description="Helical" evidence="3">
    <location>
        <begin position="7"/>
        <end position="29"/>
    </location>
</feature>
<reference evidence="5" key="1">
    <citation type="journal article" date="2016" name="Ticks Tick Borne Dis.">
        <title>De novo assembly and annotation of the salivary gland transcriptome of Rhipicephalus appendiculatus male and female ticks during blood feeding.</title>
        <authorList>
            <person name="de Castro M.H."/>
            <person name="de Klerk D."/>
            <person name="Pienaar R."/>
            <person name="Latif A.A."/>
            <person name="Rees D.J."/>
            <person name="Mans B.J."/>
        </authorList>
    </citation>
    <scope>NUCLEOTIDE SEQUENCE</scope>
    <source>
        <tissue evidence="5">Salivary glands</tissue>
    </source>
</reference>
<dbReference type="EMBL" id="GEDV01006507">
    <property type="protein sequence ID" value="JAP82050.1"/>
    <property type="molecule type" value="Transcribed_RNA"/>
</dbReference>
<dbReference type="AlphaFoldDB" id="A0A131YU85"/>
<name>A0A131YU85_RHIAP</name>
<comment type="subcellular location">
    <subcellularLocation>
        <location evidence="1">Secreted</location>
    </subcellularLocation>
</comment>
<evidence type="ECO:0000256" key="3">
    <source>
        <dbReference type="SAM" id="Phobius"/>
    </source>
</evidence>
<dbReference type="Pfam" id="PF15430">
    <property type="entry name" value="SVWC"/>
    <property type="match status" value="1"/>
</dbReference>
<evidence type="ECO:0000256" key="1">
    <source>
        <dbReference type="ARBA" id="ARBA00004613"/>
    </source>
</evidence>
<keyword evidence="3" id="KW-0472">Membrane</keyword>
<dbReference type="InterPro" id="IPR029277">
    <property type="entry name" value="SVWC_dom"/>
</dbReference>
<sequence>MTKASTMWTNGVVVIYLLCLSLTTAMIFFNNVQVIPINDVFTFGDYCYFDGQNFTGRMRLPDKCERWTCYANISVVVVVRCAELPKNCDTIGYRGDPLPKCCNTVCYPSKFMCQTGDNRMLMDGQELNSTKPCVRYVCKHGTLITQTCQGYGDSKCSAANIDPCAPYPNCCGAAKVCQG</sequence>
<feature type="domain" description="Single" evidence="4">
    <location>
        <begin position="113"/>
        <end position="177"/>
    </location>
</feature>
<evidence type="ECO:0000259" key="4">
    <source>
        <dbReference type="SMART" id="SM01318"/>
    </source>
</evidence>
<proteinExistence type="predicted"/>
<dbReference type="SMART" id="SM01318">
    <property type="entry name" value="SVWC"/>
    <property type="match status" value="2"/>
</dbReference>